<dbReference type="InterPro" id="IPR002182">
    <property type="entry name" value="NB-ARC"/>
</dbReference>
<comment type="caution">
    <text evidence="5">The sequence shown here is derived from an EMBL/GenBank/DDBJ whole genome shotgun (WGS) entry which is preliminary data.</text>
</comment>
<evidence type="ECO:0000256" key="3">
    <source>
        <dbReference type="ARBA" id="ARBA00022840"/>
    </source>
</evidence>
<dbReference type="GO" id="GO:0005524">
    <property type="term" value="F:ATP binding"/>
    <property type="evidence" value="ECO:0007669"/>
    <property type="project" value="UniProtKB-KW"/>
</dbReference>
<dbReference type="PRINTS" id="PR00364">
    <property type="entry name" value="DISEASERSIST"/>
</dbReference>
<dbReference type="PANTHER" id="PTHR33463:SF215">
    <property type="entry name" value="NB-ARC DOMAIN DISEASE RESISTANCE PROTEIN"/>
    <property type="match status" value="1"/>
</dbReference>
<reference evidence="5 6" key="1">
    <citation type="submission" date="2024-11" db="EMBL/GenBank/DDBJ databases">
        <title>Chromosome-level genome assembly of Eucalyptus globulus Labill. provides insights into its genome evolution.</title>
        <authorList>
            <person name="Li X."/>
        </authorList>
    </citation>
    <scope>NUCLEOTIDE SEQUENCE [LARGE SCALE GENOMIC DNA]</scope>
    <source>
        <strain evidence="5">CL2024</strain>
        <tissue evidence="5">Fresh tender leaves</tissue>
    </source>
</reference>
<evidence type="ECO:0000256" key="1">
    <source>
        <dbReference type="ARBA" id="ARBA00022741"/>
    </source>
</evidence>
<evidence type="ECO:0000313" key="6">
    <source>
        <dbReference type="Proteomes" id="UP001634007"/>
    </source>
</evidence>
<dbReference type="SUPFAM" id="SSF52540">
    <property type="entry name" value="P-loop containing nucleoside triphosphate hydrolases"/>
    <property type="match status" value="1"/>
</dbReference>
<dbReference type="InterPro" id="IPR050905">
    <property type="entry name" value="Plant_NBS-LRR"/>
</dbReference>
<accession>A0ABD3LEU0</accession>
<sequence>MAEFATSVASNLVSKLGEHLFAPIGRQFGYVLCYKSYVQDLENGVEKLEYVRKRVQSSVDEAVYDVKPIHSDVKKWLDSVENKVKEAQNLLKQGESARNACFHGWLPNPMVRHPIGKKVKKMTQVIQELHDETANNDFQKVHYENPPKGIVTATTFVDKKEDVLELRASITEDVMKAITDDKICVVGVYGPGGVGKSKLLEDVERQVKKKKLFDVVVMANISRNPDLKTIQGDIAYALGLKLMNVETTRGRADRLHERLECDREKKILIILDNLWRKVELKDVGIPCCDDNKVIGCKLLLSSRNREILRIDMFSDREFRLNELDDGEARKLFERITGDRVHDSEFKPLVDGVVKNCGGLPLFIISQAKRLRRGLSAAWRNALTIEGSDLKSLVELDFDNVNNDEDPIIVLDLCYISEENFSGGCLGLLLGFGFI</sequence>
<protein>
    <recommendedName>
        <fullName evidence="4">NB-ARC domain-containing protein</fullName>
    </recommendedName>
</protein>
<name>A0ABD3LEU0_EUCGL</name>
<dbReference type="EMBL" id="JBJKBG010000002">
    <property type="protein sequence ID" value="KAL3750249.1"/>
    <property type="molecule type" value="Genomic_DNA"/>
</dbReference>
<keyword evidence="6" id="KW-1185">Reference proteome</keyword>
<dbReference type="Pfam" id="PF00931">
    <property type="entry name" value="NB-ARC"/>
    <property type="match status" value="1"/>
</dbReference>
<evidence type="ECO:0000313" key="5">
    <source>
        <dbReference type="EMBL" id="KAL3750249.1"/>
    </source>
</evidence>
<feature type="domain" description="NB-ARC" evidence="4">
    <location>
        <begin position="172"/>
        <end position="337"/>
    </location>
</feature>
<dbReference type="InterPro" id="IPR027417">
    <property type="entry name" value="P-loop_NTPase"/>
</dbReference>
<dbReference type="GO" id="GO:0006952">
    <property type="term" value="P:defense response"/>
    <property type="evidence" value="ECO:0007669"/>
    <property type="project" value="UniProtKB-KW"/>
</dbReference>
<organism evidence="5 6">
    <name type="scientific">Eucalyptus globulus</name>
    <name type="common">Tasmanian blue gum</name>
    <dbReference type="NCBI Taxonomy" id="34317"/>
    <lineage>
        <taxon>Eukaryota</taxon>
        <taxon>Viridiplantae</taxon>
        <taxon>Streptophyta</taxon>
        <taxon>Embryophyta</taxon>
        <taxon>Tracheophyta</taxon>
        <taxon>Spermatophyta</taxon>
        <taxon>Magnoliopsida</taxon>
        <taxon>eudicotyledons</taxon>
        <taxon>Gunneridae</taxon>
        <taxon>Pentapetalae</taxon>
        <taxon>rosids</taxon>
        <taxon>malvids</taxon>
        <taxon>Myrtales</taxon>
        <taxon>Myrtaceae</taxon>
        <taxon>Myrtoideae</taxon>
        <taxon>Eucalypteae</taxon>
        <taxon>Eucalyptus</taxon>
    </lineage>
</organism>
<dbReference type="Proteomes" id="UP001634007">
    <property type="component" value="Unassembled WGS sequence"/>
</dbReference>
<dbReference type="InterPro" id="IPR042197">
    <property type="entry name" value="Apaf_helical"/>
</dbReference>
<keyword evidence="3" id="KW-0067">ATP-binding</keyword>
<evidence type="ECO:0000256" key="2">
    <source>
        <dbReference type="ARBA" id="ARBA00022821"/>
    </source>
</evidence>
<keyword evidence="2" id="KW-0611">Plant defense</keyword>
<dbReference type="PANTHER" id="PTHR33463">
    <property type="entry name" value="NB-ARC DOMAIN-CONTAINING PROTEIN-RELATED"/>
    <property type="match status" value="1"/>
</dbReference>
<keyword evidence="1" id="KW-0547">Nucleotide-binding</keyword>
<evidence type="ECO:0000259" key="4">
    <source>
        <dbReference type="Pfam" id="PF00931"/>
    </source>
</evidence>
<gene>
    <name evidence="5" type="ORF">ACJRO7_011270</name>
</gene>
<dbReference type="AlphaFoldDB" id="A0ABD3LEU0"/>
<proteinExistence type="predicted"/>
<dbReference type="Gene3D" id="1.10.8.430">
    <property type="entry name" value="Helical domain of apoptotic protease-activating factors"/>
    <property type="match status" value="1"/>
</dbReference>
<dbReference type="Gene3D" id="3.40.50.300">
    <property type="entry name" value="P-loop containing nucleotide triphosphate hydrolases"/>
    <property type="match status" value="1"/>
</dbReference>